<organism evidence="2 3">
    <name type="scientific">Entomomonas asaccharolytica</name>
    <dbReference type="NCBI Taxonomy" id="2785331"/>
    <lineage>
        <taxon>Bacteria</taxon>
        <taxon>Pseudomonadati</taxon>
        <taxon>Pseudomonadota</taxon>
        <taxon>Gammaproteobacteria</taxon>
        <taxon>Pseudomonadales</taxon>
        <taxon>Pseudomonadaceae</taxon>
        <taxon>Entomomonas</taxon>
    </lineage>
</organism>
<dbReference type="InterPro" id="IPR002816">
    <property type="entry name" value="TraB/PrgY/GumN_fam"/>
</dbReference>
<evidence type="ECO:0000256" key="1">
    <source>
        <dbReference type="SAM" id="SignalP"/>
    </source>
</evidence>
<feature type="signal peptide" evidence="1">
    <location>
        <begin position="1"/>
        <end position="29"/>
    </location>
</feature>
<dbReference type="CDD" id="cd14789">
    <property type="entry name" value="Tiki"/>
    <property type="match status" value="1"/>
</dbReference>
<keyword evidence="3" id="KW-1185">Reference proteome</keyword>
<evidence type="ECO:0000313" key="3">
    <source>
        <dbReference type="Proteomes" id="UP000595278"/>
    </source>
</evidence>
<sequence>MIEKLLIKKHRISLSFILLLSCFATLVNAEHGIWVAKKGEQQITIVAITTFIKPAQWPLPAPYQKILNEAEQVVFQTVPDGLIADINNWFVANLMILPETESLKDKVSADIWQQLLTYQDKNALFTENVLKTLSPMSVCVLLNIIESGELGYSFRIQEALYNEAKQKDKIILSLSELFEDRELFIAVDRTDTNQYIKACLSDNKNENPTADEYNETVYKGDLDQINEWDKKSGFSKLSKVKEVIDQKKVIYAISIDELSRKKEKTLVYINVVGLIGEKGLLSLLQEKGYQISKYQE</sequence>
<feature type="chain" id="PRO_5037110222" evidence="1">
    <location>
        <begin position="30"/>
        <end position="296"/>
    </location>
</feature>
<dbReference type="EMBL" id="CP067393">
    <property type="protein sequence ID" value="QQP85567.1"/>
    <property type="molecule type" value="Genomic_DNA"/>
</dbReference>
<name>A0A974RWW6_9GAMM</name>
<reference evidence="2 3" key="1">
    <citation type="submission" date="2021-01" db="EMBL/GenBank/DDBJ databases">
        <title>Entomomonas sp. F2A isolated from a house cricket (Acheta domesticus).</title>
        <authorList>
            <person name="Spergser J."/>
            <person name="Busse H.-J."/>
        </authorList>
    </citation>
    <scope>NUCLEOTIDE SEQUENCE [LARGE SCALE GENOMIC DNA]</scope>
    <source>
        <strain evidence="2 3">F2A</strain>
    </source>
</reference>
<keyword evidence="1" id="KW-0732">Signal</keyword>
<dbReference type="PROSITE" id="PS51257">
    <property type="entry name" value="PROKAR_LIPOPROTEIN"/>
    <property type="match status" value="1"/>
</dbReference>
<gene>
    <name evidence="2" type="ORF">JHT90_14540</name>
</gene>
<evidence type="ECO:0000313" key="2">
    <source>
        <dbReference type="EMBL" id="QQP85567.1"/>
    </source>
</evidence>
<dbReference type="KEGG" id="eaz:JHT90_14540"/>
<dbReference type="RefSeq" id="WP_201092341.1">
    <property type="nucleotide sequence ID" value="NZ_CP067393.1"/>
</dbReference>
<protein>
    <submittedName>
        <fullName evidence="2">TraB/GumN family protein</fullName>
    </submittedName>
</protein>
<accession>A0A974RWW6</accession>
<proteinExistence type="predicted"/>
<dbReference type="InterPro" id="IPR047111">
    <property type="entry name" value="YbaP-like"/>
</dbReference>
<dbReference type="Pfam" id="PF01963">
    <property type="entry name" value="TraB_PrgY_gumN"/>
    <property type="match status" value="1"/>
</dbReference>
<dbReference type="AlphaFoldDB" id="A0A974RWW6"/>
<dbReference type="Proteomes" id="UP000595278">
    <property type="component" value="Chromosome"/>
</dbReference>
<dbReference type="PANTHER" id="PTHR40590">
    <property type="entry name" value="CYTOPLASMIC PROTEIN-RELATED"/>
    <property type="match status" value="1"/>
</dbReference>
<dbReference type="PANTHER" id="PTHR40590:SF1">
    <property type="entry name" value="CYTOPLASMIC PROTEIN"/>
    <property type="match status" value="1"/>
</dbReference>